<dbReference type="GO" id="GO:0000049">
    <property type="term" value="F:tRNA binding"/>
    <property type="evidence" value="ECO:0007669"/>
    <property type="project" value="EnsemblFungi"/>
</dbReference>
<dbReference type="Proteomes" id="UP000000709">
    <property type="component" value="Unassembled WGS sequence"/>
</dbReference>
<comment type="pathway">
    <text evidence="1">tRNA modification; 5-methoxycarbonylmethyl-2-thiouridine-tRNA biosynthesis.</text>
</comment>
<dbReference type="InterPro" id="IPR056166">
    <property type="entry name" value="TPR_ELP1"/>
</dbReference>
<dbReference type="Pfam" id="PF23936">
    <property type="entry name" value="HB_ELP1"/>
    <property type="match status" value="1"/>
</dbReference>
<dbReference type="InterPro" id="IPR056165">
    <property type="entry name" value="Beta-prop_ELP1_2nd"/>
</dbReference>
<evidence type="ECO:0000256" key="5">
    <source>
        <dbReference type="PIRNR" id="PIRNR017233"/>
    </source>
</evidence>
<dbReference type="HOGENOM" id="CLU_001477_0_1_1"/>
<name>G3AEQ5_SPAPN</name>
<keyword evidence="3 5" id="KW-0963">Cytoplasm</keyword>
<feature type="domain" description="ELP1 alpha-solenoid" evidence="10">
    <location>
        <begin position="712"/>
        <end position="794"/>
    </location>
</feature>
<dbReference type="Pfam" id="PF23925">
    <property type="entry name" value="A-sol_ELP1"/>
    <property type="match status" value="2"/>
</dbReference>
<evidence type="ECO:0000259" key="11">
    <source>
        <dbReference type="Pfam" id="PF23936"/>
    </source>
</evidence>
<feature type="region of interest" description="Disordered" evidence="6">
    <location>
        <begin position="1188"/>
        <end position="1219"/>
    </location>
</feature>
<evidence type="ECO:0000259" key="7">
    <source>
        <dbReference type="Pfam" id="PF04762"/>
    </source>
</evidence>
<dbReference type="InParanoid" id="G3AEQ5"/>
<feature type="domain" description="ELP1 first N-terminal beta-propeller" evidence="7">
    <location>
        <begin position="1"/>
        <end position="382"/>
    </location>
</feature>
<feature type="domain" description="ELP1 TPR" evidence="9">
    <location>
        <begin position="942"/>
        <end position="1096"/>
    </location>
</feature>
<dbReference type="PANTHER" id="PTHR12747:SF0">
    <property type="entry name" value="ELONGATOR COMPLEX PROTEIN 1"/>
    <property type="match status" value="1"/>
</dbReference>
<dbReference type="InterPro" id="IPR056169">
    <property type="entry name" value="HB_ELP1"/>
</dbReference>
<evidence type="ECO:0000256" key="1">
    <source>
        <dbReference type="ARBA" id="ARBA00005043"/>
    </source>
</evidence>
<gene>
    <name evidence="12" type="ORF">SPAPADRAFT_147183</name>
</gene>
<comment type="function">
    <text evidence="5">Component of the elongator complex which is required for multiple tRNA modifications, including mcm5U (5-methoxycarbonylmethyl uridine), mcm5s2U (5-methoxycarbonylmethyl-2-thiouridine), and ncm5U (5-carbamoylmethyl uridine). The elongator complex catalyzes formation of carboxymethyluridine in the wobble base at position 34 in tRNAs.</text>
</comment>
<dbReference type="OrthoDB" id="40048at2759"/>
<evidence type="ECO:0000256" key="6">
    <source>
        <dbReference type="SAM" id="MobiDB-lite"/>
    </source>
</evidence>
<evidence type="ECO:0000256" key="3">
    <source>
        <dbReference type="ARBA" id="ARBA00022490"/>
    </source>
</evidence>
<dbReference type="GO" id="GO:0005829">
    <property type="term" value="C:cytosol"/>
    <property type="evidence" value="ECO:0007669"/>
    <property type="project" value="TreeGrafter"/>
</dbReference>
<dbReference type="Pfam" id="PF04762">
    <property type="entry name" value="Beta-prop_ELP1_1st"/>
    <property type="match status" value="1"/>
</dbReference>
<feature type="domain" description="ELP1 N-terminal second beta-propeller" evidence="8">
    <location>
        <begin position="423"/>
        <end position="688"/>
    </location>
</feature>
<dbReference type="OMA" id="WRESLYC"/>
<proteinExistence type="inferred from homology"/>
<sequence length="1323" mass="148998">MRNLIVLNRGHVNPESLTIPDLHPVDAVFDPVSDSVTFLLTDVDGSHIEIQQFGKSGNVTVLASFPSTSRVLSFAHFADVAQLVFVFCNGDILTATYAEGGQVDDAIIELVGSIDCGIISAQWSHDEETLAVVTNEMKLLLLSRMFEPITEKQLNPDDVKITDSKHVSVGWGKKETQFKGRGFKAREREAEALKHAGLHDSQGELRDPTVNEIERGVLSLMDDQSVRISWRGDCEYFSVSSVEPVIVEDTGEMYDRRVIRVFSREGKLDSVNEPVDGLEHNLSWKPQGLLIASTQRHTDDDGDEVLDLVFYERNGLRHGQFNTRLDPTAEVIQGLEWNCDSEILLFKLQDRVQLWTTKNYHWYLKQELHFPDAVSFVKFHPEKPLHLMVGTASGVIQIIDLAYKITTGPTTELGSGDLGMTLVVDGSTVKITPLAIANVPPPISFRELEIEGNVTDVAISKSNTKYAAITSTSDLVFSELSIEEMKSGKHPQPMSHVSANTFMNQIEVAKQVAFINDTFVAIAIEAPGYSRIAIFEVDDIKNPTFNETVEPSAKLVLMKSRADYGAIVFQTVDCRVVQLDSTQNFQPITTFPQLCHSFDVVVLENGDFFTYGISRNGKLFANELEVCSGVTSLKVTDSHVLFTTVQAKLCLVHLGSNQFDAISNLLTNSEAADHDERIRQIERGSILVNAMPSKYSVVLEAPRGNLETICPRIMVLSAIRKFIAHKQFKQAFLVCRTHRIDLDILHDYDPELFFNNIKLFVDQIEKVEYLDLFVSCLHEEDTTATKYKDTINQITDGVGALQLENTPTPTADSGVIHRIIKNKPETYAENSKITKICTAILGVLLEPDYKTKYIQTILTAYACQKPPALNAALELISTLSGEEAESAVIHLCFLQDVLLLYKTALGMYDVKLTLAIAQQSQMDPKEYLPFLQNLHAQPEIRRKFLIDDYLKRYESALKWLFELGPDCAGEFDEYVISHELYTVALRMYEGDQARSRVMLRLYARYLSESSLFSDAAVAFEYLGDISDAIDNYSLAKKWKQALSLCKDDQKEEVAVRLVDSLTQDHRYSEAAEIQLHYLNNIDEAVKLYCKNYHYDTAILVASTASDKQHLIESIDGQLDEGFGTIAELLADCNGQMNSQLRRLRELRAKKSEDPYSFYGVPDNDLDTPDDVSIAASETSTTPSFFTRYTGKTSGTAKTGASRRTTKNRKREERKRAKGRKGTIYEEEYLIKSVGRLVERLDQTEPDAVLLIEGLIRRGKKQQALEIQRRWGELVSFIRENIDEIHDMSERDRERVDDNGVVYLIDIIPKPVIKDFPKVRMLDY</sequence>
<keyword evidence="13" id="KW-1185">Reference proteome</keyword>
<comment type="similarity">
    <text evidence="2 5">Belongs to the ELP1/IKA1 family.</text>
</comment>
<dbReference type="PANTHER" id="PTHR12747">
    <property type="entry name" value="ELONGATOR COMPLEX PROTEIN 1"/>
    <property type="match status" value="1"/>
</dbReference>
<feature type="domain" description="ELP1 three-helical bundle" evidence="11">
    <location>
        <begin position="1128"/>
        <end position="1284"/>
    </location>
</feature>
<dbReference type="STRING" id="619300.G3AEQ5"/>
<dbReference type="SUPFAM" id="SSF69322">
    <property type="entry name" value="Tricorn protease domain 2"/>
    <property type="match status" value="1"/>
</dbReference>
<dbReference type="KEGG" id="spaa:SPAPADRAFT_147183"/>
<dbReference type="UniPathway" id="UPA00988"/>
<dbReference type="InterPro" id="IPR006849">
    <property type="entry name" value="Elp1"/>
</dbReference>
<dbReference type="Pfam" id="PF23797">
    <property type="entry name" value="Beta-prop_ELP1_2nd"/>
    <property type="match status" value="1"/>
</dbReference>
<accession>G3AEQ5</accession>
<dbReference type="GO" id="GO:0042802">
    <property type="term" value="F:identical protein binding"/>
    <property type="evidence" value="ECO:0007669"/>
    <property type="project" value="EnsemblFungi"/>
</dbReference>
<evidence type="ECO:0000256" key="4">
    <source>
        <dbReference type="ARBA" id="ARBA00022694"/>
    </source>
</evidence>
<dbReference type="eggNOG" id="KOG1920">
    <property type="taxonomic scope" value="Eukaryota"/>
</dbReference>
<evidence type="ECO:0000259" key="8">
    <source>
        <dbReference type="Pfam" id="PF23797"/>
    </source>
</evidence>
<dbReference type="EMBL" id="GL996499">
    <property type="protein sequence ID" value="EGW35680.1"/>
    <property type="molecule type" value="Genomic_DNA"/>
</dbReference>
<feature type="domain" description="ELP1 alpha-solenoid" evidence="10">
    <location>
        <begin position="823"/>
        <end position="934"/>
    </location>
</feature>
<organism evidence="13">
    <name type="scientific">Spathaspora passalidarum (strain NRRL Y-27907 / 11-Y1)</name>
    <dbReference type="NCBI Taxonomy" id="619300"/>
    <lineage>
        <taxon>Eukaryota</taxon>
        <taxon>Fungi</taxon>
        <taxon>Dikarya</taxon>
        <taxon>Ascomycota</taxon>
        <taxon>Saccharomycotina</taxon>
        <taxon>Pichiomycetes</taxon>
        <taxon>Debaryomycetaceae</taxon>
        <taxon>Spathaspora</taxon>
    </lineage>
</organism>
<dbReference type="GO" id="GO:0006357">
    <property type="term" value="P:regulation of transcription by RNA polymerase II"/>
    <property type="evidence" value="ECO:0007669"/>
    <property type="project" value="EnsemblFungi"/>
</dbReference>
<dbReference type="PIRSF" id="PIRSF017233">
    <property type="entry name" value="IKAP"/>
    <property type="match status" value="1"/>
</dbReference>
<comment type="subcellular location">
    <subcellularLocation>
        <location evidence="5">Cytoplasm</location>
    </subcellularLocation>
    <subcellularLocation>
        <location evidence="5">Nucleus</location>
    </subcellularLocation>
</comment>
<dbReference type="GO" id="GO:0033588">
    <property type="term" value="C:elongator holoenzyme complex"/>
    <property type="evidence" value="ECO:0007669"/>
    <property type="project" value="EnsemblFungi"/>
</dbReference>
<reference evidence="12 13" key="1">
    <citation type="journal article" date="2011" name="Proc. Natl. Acad. Sci. U.S.A.">
        <title>Comparative genomics of xylose-fermenting fungi for enhanced biofuel production.</title>
        <authorList>
            <person name="Wohlbach D.J."/>
            <person name="Kuo A."/>
            <person name="Sato T.K."/>
            <person name="Potts K.M."/>
            <person name="Salamov A.A."/>
            <person name="LaButti K.M."/>
            <person name="Sun H."/>
            <person name="Clum A."/>
            <person name="Pangilinan J.L."/>
            <person name="Lindquist E.A."/>
            <person name="Lucas S."/>
            <person name="Lapidus A."/>
            <person name="Jin M."/>
            <person name="Gunawan C."/>
            <person name="Balan V."/>
            <person name="Dale B.E."/>
            <person name="Jeffries T.W."/>
            <person name="Zinkel R."/>
            <person name="Barry K.W."/>
            <person name="Grigoriev I.V."/>
            <person name="Gasch A.P."/>
        </authorList>
    </citation>
    <scope>NUCLEOTIDE SEQUENCE [LARGE SCALE GENOMIC DNA]</scope>
    <source>
        <strain evidence="13">NRRL Y-27907 / 11-Y1</strain>
    </source>
</reference>
<keyword evidence="4" id="KW-0819">tRNA processing</keyword>
<dbReference type="InterPro" id="IPR056167">
    <property type="entry name" value="A-sol_ELP1"/>
</dbReference>
<evidence type="ECO:0000259" key="10">
    <source>
        <dbReference type="Pfam" id="PF23925"/>
    </source>
</evidence>
<dbReference type="GeneID" id="18870742"/>
<evidence type="ECO:0000313" key="12">
    <source>
        <dbReference type="EMBL" id="EGW35680.1"/>
    </source>
</evidence>
<dbReference type="RefSeq" id="XP_007373092.1">
    <property type="nucleotide sequence ID" value="XM_007373030.1"/>
</dbReference>
<dbReference type="InterPro" id="IPR056164">
    <property type="entry name" value="Beta-prop_ELP1_1st"/>
</dbReference>
<evidence type="ECO:0000256" key="2">
    <source>
        <dbReference type="ARBA" id="ARBA00006086"/>
    </source>
</evidence>
<evidence type="ECO:0000313" key="13">
    <source>
        <dbReference type="Proteomes" id="UP000000709"/>
    </source>
</evidence>
<keyword evidence="5" id="KW-0539">Nucleus</keyword>
<dbReference type="FunCoup" id="G3AEQ5">
    <property type="interactions" value="1094"/>
</dbReference>
<evidence type="ECO:0000259" key="9">
    <source>
        <dbReference type="Pfam" id="PF23878"/>
    </source>
</evidence>
<feature type="compositionally biased region" description="Low complexity" evidence="6">
    <location>
        <begin position="1189"/>
        <end position="1202"/>
    </location>
</feature>
<dbReference type="GO" id="GO:0005634">
    <property type="term" value="C:nucleus"/>
    <property type="evidence" value="ECO:0007669"/>
    <property type="project" value="UniProtKB-SubCell"/>
</dbReference>
<dbReference type="GO" id="GO:0002926">
    <property type="term" value="P:tRNA wobble base 5-methoxycarbonylmethyl-2-thiouridinylation"/>
    <property type="evidence" value="ECO:0007669"/>
    <property type="project" value="TreeGrafter"/>
</dbReference>
<dbReference type="Pfam" id="PF23878">
    <property type="entry name" value="TPR_ELP1"/>
    <property type="match status" value="1"/>
</dbReference>
<protein>
    <recommendedName>
        <fullName evidence="5">Elongator complex protein 1</fullName>
    </recommendedName>
</protein>